<protein>
    <submittedName>
        <fullName evidence="2">Uncharacterized protein</fullName>
    </submittedName>
</protein>
<keyword evidence="3" id="KW-1185">Reference proteome</keyword>
<feature type="chain" id="PRO_5008004087" evidence="1">
    <location>
        <begin position="22"/>
        <end position="406"/>
    </location>
</feature>
<evidence type="ECO:0000256" key="1">
    <source>
        <dbReference type="SAM" id="SignalP"/>
    </source>
</evidence>
<feature type="signal peptide" evidence="1">
    <location>
        <begin position="1"/>
        <end position="21"/>
    </location>
</feature>
<accession>A0A172Y0L9</accession>
<evidence type="ECO:0000313" key="2">
    <source>
        <dbReference type="EMBL" id="ANF52789.1"/>
    </source>
</evidence>
<dbReference type="RefSeq" id="WP_066758925.1">
    <property type="nucleotide sequence ID" value="NZ_CP015199.1"/>
</dbReference>
<organism evidence="2 3">
    <name type="scientific">Chryseobacterium glaciei</name>
    <dbReference type="NCBI Taxonomy" id="1685010"/>
    <lineage>
        <taxon>Bacteria</taxon>
        <taxon>Pseudomonadati</taxon>
        <taxon>Bacteroidota</taxon>
        <taxon>Flavobacteriia</taxon>
        <taxon>Flavobacteriales</taxon>
        <taxon>Weeksellaceae</taxon>
        <taxon>Chryseobacterium group</taxon>
        <taxon>Chryseobacterium</taxon>
    </lineage>
</organism>
<reference evidence="2 3" key="1">
    <citation type="submission" date="2016-04" db="EMBL/GenBank/DDBJ databases">
        <title>Complete Genome Sequence of Chryseobacterium sp. IHBB 10212.</title>
        <authorList>
            <person name="Pal M."/>
            <person name="Swarnkar M.K."/>
            <person name="Kaushal K."/>
            <person name="Chhibber S."/>
            <person name="Singh A.K."/>
            <person name="Gulati A."/>
        </authorList>
    </citation>
    <scope>NUCLEOTIDE SEQUENCE [LARGE SCALE GENOMIC DNA]</scope>
    <source>
        <strain evidence="2 3">IHBB 10212</strain>
    </source>
</reference>
<dbReference type="OrthoDB" id="1340656at2"/>
<sequence length="406" mass="41004">MKKTVLTIVMAISGFAIQINAQVGINTANPQGAFNIDAAKDNAATGVPTAAQQANDVSVTATGSVGIGTTAPVAKVDVVGTLFGMKSSTASGSWDNIWFNVTPSIPSINVSGAESGLQFNVGANSVGTYGDGQTLTTVATMLANGNMGIGTTTPNNRLDLGTNAGSTVTDVVGKKLAVYNNSVGSDFYGLGVSDNVLQFHSKSIATAAPGMVLMSTGNVGIGTTAPTNTLDVNGTTRVRTITPVAGATVVTPVYSDANGVLVKASPSSTFGSVTSNTVTVASGATSTFITSGMVDGSVYKATVTAFDGCSYAVVAEYFVFNIAFNSNFSIKGIDGLISNSTTKGPTFTETSKTTTATTWAGKPGCADGGNSTALNYTLVIPSSGTINITNNGNVSRTYSIVLTRLT</sequence>
<proteinExistence type="predicted"/>
<dbReference type="STRING" id="1685010.A0O34_20725"/>
<keyword evidence="1" id="KW-0732">Signal</keyword>
<gene>
    <name evidence="2" type="ORF">A0O34_20725</name>
</gene>
<dbReference type="EMBL" id="CP015199">
    <property type="protein sequence ID" value="ANF52789.1"/>
    <property type="molecule type" value="Genomic_DNA"/>
</dbReference>
<dbReference type="Proteomes" id="UP000077824">
    <property type="component" value="Chromosome"/>
</dbReference>
<dbReference type="AlphaFoldDB" id="A0A172Y0L9"/>
<evidence type="ECO:0000313" key="3">
    <source>
        <dbReference type="Proteomes" id="UP000077824"/>
    </source>
</evidence>
<name>A0A172Y0L9_9FLAO</name>
<dbReference type="KEGG" id="chh:A0O34_20725"/>